<dbReference type="EMBL" id="LAZR01016855">
    <property type="protein sequence ID" value="KKM02734.1"/>
    <property type="molecule type" value="Genomic_DNA"/>
</dbReference>
<dbReference type="AlphaFoldDB" id="A0A0F9GVD0"/>
<reference evidence="1" key="1">
    <citation type="journal article" date="2015" name="Nature">
        <title>Complex archaea that bridge the gap between prokaryotes and eukaryotes.</title>
        <authorList>
            <person name="Spang A."/>
            <person name="Saw J.H."/>
            <person name="Jorgensen S.L."/>
            <person name="Zaremba-Niedzwiedzka K."/>
            <person name="Martijn J."/>
            <person name="Lind A.E."/>
            <person name="van Eijk R."/>
            <person name="Schleper C."/>
            <person name="Guy L."/>
            <person name="Ettema T.J."/>
        </authorList>
    </citation>
    <scope>NUCLEOTIDE SEQUENCE</scope>
</reference>
<protein>
    <submittedName>
        <fullName evidence="1">Uncharacterized protein</fullName>
    </submittedName>
</protein>
<sequence>GIAIDDNSDLAIYTNNMIISTADNATIGNIVDANVKLGAGNIVTGDTDTQSHPFVTHA</sequence>
<gene>
    <name evidence="1" type="ORF">LCGC14_1781520</name>
</gene>
<comment type="caution">
    <text evidence="1">The sequence shown here is derived from an EMBL/GenBank/DDBJ whole genome shotgun (WGS) entry which is preliminary data.</text>
</comment>
<name>A0A0F9GVD0_9ZZZZ</name>
<proteinExistence type="predicted"/>
<evidence type="ECO:0000313" key="1">
    <source>
        <dbReference type="EMBL" id="KKM02734.1"/>
    </source>
</evidence>
<feature type="non-terminal residue" evidence="1">
    <location>
        <position position="1"/>
    </location>
</feature>
<organism evidence="1">
    <name type="scientific">marine sediment metagenome</name>
    <dbReference type="NCBI Taxonomy" id="412755"/>
    <lineage>
        <taxon>unclassified sequences</taxon>
        <taxon>metagenomes</taxon>
        <taxon>ecological metagenomes</taxon>
    </lineage>
</organism>
<accession>A0A0F9GVD0</accession>